<proteinExistence type="predicted"/>
<evidence type="ECO:0000313" key="7">
    <source>
        <dbReference type="Proteomes" id="UP000270219"/>
    </source>
</evidence>
<dbReference type="Gene3D" id="1.20.120.350">
    <property type="entry name" value="Voltage-gated potassium channels. Chain C"/>
    <property type="match status" value="1"/>
</dbReference>
<dbReference type="Proteomes" id="UP000270219">
    <property type="component" value="Unassembled WGS sequence"/>
</dbReference>
<keyword evidence="2 5" id="KW-0812">Transmembrane</keyword>
<comment type="caution">
    <text evidence="6">The sequence shown here is derived from an EMBL/GenBank/DDBJ whole genome shotgun (WGS) entry which is preliminary data.</text>
</comment>
<evidence type="ECO:0000256" key="5">
    <source>
        <dbReference type="SAM" id="Phobius"/>
    </source>
</evidence>
<reference evidence="6 7" key="1">
    <citation type="submission" date="2018-10" db="EMBL/GenBank/DDBJ databases">
        <title>Oceanobacillus sp. YLB-02 draft genome.</title>
        <authorList>
            <person name="Yu L."/>
        </authorList>
    </citation>
    <scope>NUCLEOTIDE SEQUENCE [LARGE SCALE GENOMIC DNA]</scope>
    <source>
        <strain evidence="6 7">YLB-02</strain>
    </source>
</reference>
<feature type="transmembrane region" description="Helical" evidence="5">
    <location>
        <begin position="36"/>
        <end position="52"/>
    </location>
</feature>
<comment type="subcellular location">
    <subcellularLocation>
        <location evidence="1">Membrane</location>
        <topology evidence="1">Multi-pass membrane protein</topology>
    </subcellularLocation>
</comment>
<evidence type="ECO:0000256" key="3">
    <source>
        <dbReference type="ARBA" id="ARBA00022989"/>
    </source>
</evidence>
<dbReference type="EMBL" id="RCHR01000007">
    <property type="protein sequence ID" value="RLL41746.1"/>
    <property type="molecule type" value="Genomic_DNA"/>
</dbReference>
<dbReference type="InterPro" id="IPR027359">
    <property type="entry name" value="Volt_channel_dom_sf"/>
</dbReference>
<dbReference type="SUPFAM" id="SSF81324">
    <property type="entry name" value="Voltage-gated potassium channels"/>
    <property type="match status" value="1"/>
</dbReference>
<evidence type="ECO:0000256" key="2">
    <source>
        <dbReference type="ARBA" id="ARBA00022692"/>
    </source>
</evidence>
<feature type="transmembrane region" description="Helical" evidence="5">
    <location>
        <begin position="112"/>
        <end position="131"/>
    </location>
</feature>
<feature type="transmembrane region" description="Helical" evidence="5">
    <location>
        <begin position="7"/>
        <end position="24"/>
    </location>
</feature>
<sequence>MKSVLKFLYEGIMLLLVMLTIVSIWSEDNISDNINWIIWAIFTTDFAIRMYFTKNRWKFLKENPFLVLAIIPLDQFFQLSRIVRVIYLFRIKTITKYYVSPYIERLTYKSKTMVFTLVNAFLVVEALYIWYKEQSVSNFFEGLYVTYGNLLFFGREIFEINDTISVWSLTATSIIGVIVQGLALQWLFTKLEVYYKDAKQKYKEIRQKRA</sequence>
<evidence type="ECO:0000256" key="1">
    <source>
        <dbReference type="ARBA" id="ARBA00004141"/>
    </source>
</evidence>
<keyword evidence="7" id="KW-1185">Reference proteome</keyword>
<name>A0A498DJ08_9BACI</name>
<evidence type="ECO:0000256" key="4">
    <source>
        <dbReference type="ARBA" id="ARBA00023136"/>
    </source>
</evidence>
<protein>
    <submittedName>
        <fullName evidence="6">Transporter</fullName>
    </submittedName>
</protein>
<evidence type="ECO:0000313" key="6">
    <source>
        <dbReference type="EMBL" id="RLL41746.1"/>
    </source>
</evidence>
<accession>A0A498DJ08</accession>
<keyword evidence="3 5" id="KW-1133">Transmembrane helix</keyword>
<keyword evidence="4 5" id="KW-0472">Membrane</keyword>
<dbReference type="OrthoDB" id="9785285at2"/>
<feature type="transmembrane region" description="Helical" evidence="5">
    <location>
        <begin position="166"/>
        <end position="188"/>
    </location>
</feature>
<organism evidence="6 7">
    <name type="scientific">Oceanobacillus piezotolerans</name>
    <dbReference type="NCBI Taxonomy" id="2448030"/>
    <lineage>
        <taxon>Bacteria</taxon>
        <taxon>Bacillati</taxon>
        <taxon>Bacillota</taxon>
        <taxon>Bacilli</taxon>
        <taxon>Bacillales</taxon>
        <taxon>Bacillaceae</taxon>
        <taxon>Oceanobacillus</taxon>
    </lineage>
</organism>
<gene>
    <name evidence="6" type="ORF">D8M04_16900</name>
</gene>
<dbReference type="AlphaFoldDB" id="A0A498DJ08"/>
<dbReference type="RefSeq" id="WP_121524586.1">
    <property type="nucleotide sequence ID" value="NZ_RCHR01000007.1"/>
</dbReference>
<dbReference type="GO" id="GO:0016020">
    <property type="term" value="C:membrane"/>
    <property type="evidence" value="ECO:0007669"/>
    <property type="project" value="UniProtKB-SubCell"/>
</dbReference>